<dbReference type="AlphaFoldDB" id="A0A6M3IGB0"/>
<dbReference type="EMBL" id="MT141217">
    <property type="protein sequence ID" value="QJA56413.1"/>
    <property type="molecule type" value="Genomic_DNA"/>
</dbReference>
<gene>
    <name evidence="1" type="ORF">MM415B01854_0005</name>
</gene>
<organism evidence="1">
    <name type="scientific">viral metagenome</name>
    <dbReference type="NCBI Taxonomy" id="1070528"/>
    <lineage>
        <taxon>unclassified sequences</taxon>
        <taxon>metagenomes</taxon>
        <taxon>organismal metagenomes</taxon>
    </lineage>
</organism>
<proteinExistence type="predicted"/>
<evidence type="ECO:0000313" key="1">
    <source>
        <dbReference type="EMBL" id="QJA56413.1"/>
    </source>
</evidence>
<name>A0A6M3IGB0_9ZZZZ</name>
<sequence length="243" mass="26380">MATRFYSAPVSEVYGESTALATTLAYGDILQVREGFKGLQFYCAAAFYFLTTPRIEKVILYDHSADHYMDQTSAAVDNDADTEVSLGAMTTSDICYIGAVDTFLGLAIDIGTVNANASTTPPDMEYWNGTWTDVSSDSDGTLSSTTSFAVDGLYTWTLPTDWLTTSVNGSVPLYYVRFKPKATLTTGTSFDKLTTINKGTNYAYFPAGMTEELNYDTDSVGGLQFLAASGTPTVYVNHIKYEG</sequence>
<accession>A0A6M3IGB0</accession>
<reference evidence="1" key="1">
    <citation type="submission" date="2020-03" db="EMBL/GenBank/DDBJ databases">
        <title>The deep terrestrial virosphere.</title>
        <authorList>
            <person name="Holmfeldt K."/>
            <person name="Nilsson E."/>
            <person name="Simone D."/>
            <person name="Lopez-Fernandez M."/>
            <person name="Wu X."/>
            <person name="de Brujin I."/>
            <person name="Lundin D."/>
            <person name="Andersson A."/>
            <person name="Bertilsson S."/>
            <person name="Dopson M."/>
        </authorList>
    </citation>
    <scope>NUCLEOTIDE SEQUENCE</scope>
    <source>
        <strain evidence="1">MM415B01854</strain>
    </source>
</reference>
<protein>
    <submittedName>
        <fullName evidence="1">Uncharacterized protein</fullName>
    </submittedName>
</protein>